<keyword evidence="2" id="KW-1185">Reference proteome</keyword>
<evidence type="ECO:0000313" key="2">
    <source>
        <dbReference type="Proteomes" id="UP000789405"/>
    </source>
</evidence>
<dbReference type="EMBL" id="CAJVPY010000455">
    <property type="protein sequence ID" value="CAG8473891.1"/>
    <property type="molecule type" value="Genomic_DNA"/>
</dbReference>
<dbReference type="Gene3D" id="3.20.10.10">
    <property type="entry name" value="D-amino Acid Aminotransferase, subunit A, domain 2"/>
    <property type="match status" value="1"/>
</dbReference>
<dbReference type="PANTHER" id="PTHR47703">
    <property type="entry name" value="D-AMINOACID AMINOTRANSFERASE-LIKE PLP-DEPENDENT ENZYMES SUPERFAMILY PROTEIN"/>
    <property type="match status" value="1"/>
</dbReference>
<evidence type="ECO:0000313" key="1">
    <source>
        <dbReference type="EMBL" id="CAG8473891.1"/>
    </source>
</evidence>
<dbReference type="InterPro" id="IPR001544">
    <property type="entry name" value="Aminotrans_IV"/>
</dbReference>
<proteinExistence type="predicted"/>
<dbReference type="Proteomes" id="UP000789405">
    <property type="component" value="Unassembled WGS sequence"/>
</dbReference>
<accession>A0A9N8W506</accession>
<sequence>METNQQPLKKTEPLSVVVERPKTLNGESSNGPDFAITEKRITPSEFLLQYPRGAYTTARTVNRIAIMDLQGHINRTCNSLKLIKFKKFENLSIEGNQDGSNNNVSEEIIEETEPDYVSQEMAPYRDPELFKELIIPLLKTGLTKYFETEEETPWHIKGVGEVKVTWILCYSFKESRPILAAHFTPLHASSSSKCRVEVYGEPRKVAEAKDSQWIRDRKDLEASIRPGFNELLLSDSNTHNIYEGLSSNFFAVMYNPDTRLPIVVTAPSHFVLEGTIRKIVTMVCERDGIDLKNWFPNLDDVANWEGAFITSTSRLVLPIELIHFRDGRYVIKDISEIPSHDTIL</sequence>
<protein>
    <submittedName>
        <fullName evidence="1">957_t:CDS:1</fullName>
    </submittedName>
</protein>
<comment type="caution">
    <text evidence="1">The sequence shown here is derived from an EMBL/GenBank/DDBJ whole genome shotgun (WGS) entry which is preliminary data.</text>
</comment>
<organism evidence="1 2">
    <name type="scientific">Dentiscutata erythropus</name>
    <dbReference type="NCBI Taxonomy" id="1348616"/>
    <lineage>
        <taxon>Eukaryota</taxon>
        <taxon>Fungi</taxon>
        <taxon>Fungi incertae sedis</taxon>
        <taxon>Mucoromycota</taxon>
        <taxon>Glomeromycotina</taxon>
        <taxon>Glomeromycetes</taxon>
        <taxon>Diversisporales</taxon>
        <taxon>Gigasporaceae</taxon>
        <taxon>Dentiscutata</taxon>
    </lineage>
</organism>
<dbReference type="InterPro" id="IPR036038">
    <property type="entry name" value="Aminotransferase-like"/>
</dbReference>
<dbReference type="Pfam" id="PF01063">
    <property type="entry name" value="Aminotran_4"/>
    <property type="match status" value="1"/>
</dbReference>
<reference evidence="1" key="1">
    <citation type="submission" date="2021-06" db="EMBL/GenBank/DDBJ databases">
        <authorList>
            <person name="Kallberg Y."/>
            <person name="Tangrot J."/>
            <person name="Rosling A."/>
        </authorList>
    </citation>
    <scope>NUCLEOTIDE SEQUENCE</scope>
    <source>
        <strain evidence="1">MA453B</strain>
    </source>
</reference>
<name>A0A9N8W506_9GLOM</name>
<dbReference type="SUPFAM" id="SSF56752">
    <property type="entry name" value="D-aminoacid aminotransferase-like PLP-dependent enzymes"/>
    <property type="match status" value="1"/>
</dbReference>
<gene>
    <name evidence="1" type="ORF">DERYTH_LOCUS1592</name>
</gene>
<dbReference type="AlphaFoldDB" id="A0A9N8W506"/>
<dbReference type="OrthoDB" id="59470at2759"/>
<dbReference type="GO" id="GO:0003824">
    <property type="term" value="F:catalytic activity"/>
    <property type="evidence" value="ECO:0007669"/>
    <property type="project" value="InterPro"/>
</dbReference>
<dbReference type="PANTHER" id="PTHR47703:SF2">
    <property type="entry name" value="D-AMINOACID AMINOTRANSFERASE-LIKE PLP-DEPENDENT ENZYMES SUPERFAMILY PROTEIN"/>
    <property type="match status" value="1"/>
</dbReference>
<dbReference type="InterPro" id="IPR043132">
    <property type="entry name" value="BCAT-like_C"/>
</dbReference>